<evidence type="ECO:0000313" key="2">
    <source>
        <dbReference type="Proteomes" id="UP001234178"/>
    </source>
</evidence>
<sequence length="235" mass="27136">MELKLQFGTWSVKLWLRWQKSMDWMNSRPFFPFYDRVLFTDRGFSFLLHTSDQGRQTKSLCRTVNLVENRRIIGDTFVKVADKTANDLNLTWDNLLLEQGSYDGFSLNTKVLQLLFRVFLAINIQADPKSNDSFSYKCLALRLATTVIPPKHLCSLECLSGECRLIYNIEGLEPVSIIRGAPILKKPLTPQRPQVHLLPPPGSKSMIAWILEKTMLVTRCRQRDTKLFNSLHQTC</sequence>
<organism evidence="1 2">
    <name type="scientific">Daphnia magna</name>
    <dbReference type="NCBI Taxonomy" id="35525"/>
    <lineage>
        <taxon>Eukaryota</taxon>
        <taxon>Metazoa</taxon>
        <taxon>Ecdysozoa</taxon>
        <taxon>Arthropoda</taxon>
        <taxon>Crustacea</taxon>
        <taxon>Branchiopoda</taxon>
        <taxon>Diplostraca</taxon>
        <taxon>Cladocera</taxon>
        <taxon>Anomopoda</taxon>
        <taxon>Daphniidae</taxon>
        <taxon>Daphnia</taxon>
    </lineage>
</organism>
<comment type="caution">
    <text evidence="1">The sequence shown here is derived from an EMBL/GenBank/DDBJ whole genome shotgun (WGS) entry which is preliminary data.</text>
</comment>
<reference evidence="1 2" key="1">
    <citation type="journal article" date="2023" name="Nucleic Acids Res.">
        <title>The hologenome of Daphnia magna reveals possible DNA methylation and microbiome-mediated evolution of the host genome.</title>
        <authorList>
            <person name="Chaturvedi A."/>
            <person name="Li X."/>
            <person name="Dhandapani V."/>
            <person name="Marshall H."/>
            <person name="Kissane S."/>
            <person name="Cuenca-Cambronero M."/>
            <person name="Asole G."/>
            <person name="Calvet F."/>
            <person name="Ruiz-Romero M."/>
            <person name="Marangio P."/>
            <person name="Guigo R."/>
            <person name="Rago D."/>
            <person name="Mirbahai L."/>
            <person name="Eastwood N."/>
            <person name="Colbourne J.K."/>
            <person name="Zhou J."/>
            <person name="Mallon E."/>
            <person name="Orsini L."/>
        </authorList>
    </citation>
    <scope>NUCLEOTIDE SEQUENCE [LARGE SCALE GENOMIC DNA]</scope>
    <source>
        <strain evidence="1">LRV0_1</strain>
    </source>
</reference>
<evidence type="ECO:0000313" key="1">
    <source>
        <dbReference type="EMBL" id="KAK4016451.1"/>
    </source>
</evidence>
<dbReference type="Gene3D" id="3.40.50.620">
    <property type="entry name" value="HUPs"/>
    <property type="match status" value="1"/>
</dbReference>
<dbReference type="InterPro" id="IPR014729">
    <property type="entry name" value="Rossmann-like_a/b/a_fold"/>
</dbReference>
<dbReference type="Proteomes" id="UP001234178">
    <property type="component" value="Unassembled WGS sequence"/>
</dbReference>
<protein>
    <submittedName>
        <fullName evidence="1">Uncharacterized protein</fullName>
    </submittedName>
</protein>
<name>A0ABQ9ZUN0_9CRUS</name>
<gene>
    <name evidence="1" type="ORF">OUZ56_031405</name>
</gene>
<proteinExistence type="predicted"/>
<dbReference type="EMBL" id="JAOYFB010000005">
    <property type="protein sequence ID" value="KAK4016451.1"/>
    <property type="molecule type" value="Genomic_DNA"/>
</dbReference>
<accession>A0ABQ9ZUN0</accession>
<keyword evidence="2" id="KW-1185">Reference proteome</keyword>